<dbReference type="RefSeq" id="WP_118467885.1">
    <property type="nucleotide sequence ID" value="NZ_CAUBEL010000002.1"/>
</dbReference>
<dbReference type="SUPFAM" id="SSF46689">
    <property type="entry name" value="Homeodomain-like"/>
    <property type="match status" value="1"/>
</dbReference>
<name>A0A412N5I2_9BACE</name>
<dbReference type="Proteomes" id="UP000285159">
    <property type="component" value="Unassembled WGS sequence"/>
</dbReference>
<evidence type="ECO:0000313" key="3">
    <source>
        <dbReference type="Proteomes" id="UP000285159"/>
    </source>
</evidence>
<comment type="caution">
    <text evidence="2">The sequence shown here is derived from an EMBL/GenBank/DDBJ whole genome shotgun (WGS) entry which is preliminary data.</text>
</comment>
<dbReference type="PROSITE" id="PS50943">
    <property type="entry name" value="HTH_CROC1"/>
    <property type="match status" value="1"/>
</dbReference>
<reference evidence="2 3" key="1">
    <citation type="submission" date="2018-08" db="EMBL/GenBank/DDBJ databases">
        <title>A genome reference for cultivated species of the human gut microbiota.</title>
        <authorList>
            <person name="Zou Y."/>
            <person name="Xue W."/>
            <person name="Luo G."/>
        </authorList>
    </citation>
    <scope>NUCLEOTIDE SEQUENCE [LARGE SCALE GENOMIC DNA]</scope>
    <source>
        <strain evidence="2 3">AF19-1AC</strain>
    </source>
</reference>
<gene>
    <name evidence="2" type="ORF">DWX38_07415</name>
</gene>
<dbReference type="Pfam" id="PF07037">
    <property type="entry name" value="YfeC-like"/>
    <property type="match status" value="1"/>
</dbReference>
<evidence type="ECO:0000259" key="1">
    <source>
        <dbReference type="PROSITE" id="PS50943"/>
    </source>
</evidence>
<dbReference type="InterPro" id="IPR036388">
    <property type="entry name" value="WH-like_DNA-bd_sf"/>
</dbReference>
<proteinExistence type="predicted"/>
<feature type="domain" description="HTH cro/C1-type" evidence="1">
    <location>
        <begin position="21"/>
        <end position="41"/>
    </location>
</feature>
<protein>
    <submittedName>
        <fullName evidence="2">Helix-turn-helix domain-containing protein</fullName>
    </submittedName>
</protein>
<dbReference type="InterPro" id="IPR009057">
    <property type="entry name" value="Homeodomain-like_sf"/>
</dbReference>
<dbReference type="InterPro" id="IPR001387">
    <property type="entry name" value="Cro/C1-type_HTH"/>
</dbReference>
<accession>A0A412N5I2</accession>
<dbReference type="AlphaFoldDB" id="A0A412N5I2"/>
<organism evidence="2 3">
    <name type="scientific">Bacteroides clarus</name>
    <dbReference type="NCBI Taxonomy" id="626929"/>
    <lineage>
        <taxon>Bacteria</taxon>
        <taxon>Pseudomonadati</taxon>
        <taxon>Bacteroidota</taxon>
        <taxon>Bacteroidia</taxon>
        <taxon>Bacteroidales</taxon>
        <taxon>Bacteroidaceae</taxon>
        <taxon>Bacteroides</taxon>
    </lineage>
</organism>
<evidence type="ECO:0000313" key="2">
    <source>
        <dbReference type="EMBL" id="RGT33792.1"/>
    </source>
</evidence>
<dbReference type="InterPro" id="IPR010749">
    <property type="entry name" value="YfeC-like"/>
</dbReference>
<dbReference type="Gene3D" id="1.10.10.10">
    <property type="entry name" value="Winged helix-like DNA-binding domain superfamily/Winged helix DNA-binding domain"/>
    <property type="match status" value="1"/>
</dbReference>
<dbReference type="EMBL" id="QRWP01000005">
    <property type="protein sequence ID" value="RGT33792.1"/>
    <property type="molecule type" value="Genomic_DNA"/>
</dbReference>
<sequence length="148" mass="16908">MAELTSQQKKDYARTLYLKDNLTQQEIADKVGVSRQTIIRWMAAGQWEKLKVGITLGREQQIANLHRQVMELNNLILSRPEGERFANPAEADTLGKLAAAIKKMETEVGIADLVNVGMRFIEWIRPIDLDKAKEITVLWDKFIKDNLS</sequence>